<dbReference type="AlphaFoldDB" id="A0A1E3KCT4"/>
<sequence length="278" mass="30090">MGDPEAGARQQILRAGLSLAAAIGIVILAAGGFTAHLPFLVAIMTCWSVVAKPHFPRMSIRANILQPLKLVVFVCVFNGGVRVIANHYAPSGDSQEVPPPDNTAISDWVLYLGLTISSIGPMIMPGIMTAMTFRFEYSQATEEVDRPAQISGEAPVRVPSDYPSFSCPITITSLASLFLSLALMDITLAQYAGDAVIVAVTPIPFILTVPVVSLCTALAAAQQGKLGLWWRYNECWIPQKKSDVEQVPKSHGEIEQQALLSLNNSDEPKSWAQEYEYS</sequence>
<feature type="transmembrane region" description="Helical" evidence="1">
    <location>
        <begin position="67"/>
        <end position="88"/>
    </location>
</feature>
<dbReference type="EMBL" id="MEKH01000002">
    <property type="protein sequence ID" value="ODO10909.1"/>
    <property type="molecule type" value="Genomic_DNA"/>
</dbReference>
<keyword evidence="1" id="KW-0812">Transmembrane</keyword>
<feature type="transmembrane region" description="Helical" evidence="1">
    <location>
        <begin position="196"/>
        <end position="221"/>
    </location>
</feature>
<proteinExistence type="predicted"/>
<evidence type="ECO:0000313" key="3">
    <source>
        <dbReference type="Proteomes" id="UP000095149"/>
    </source>
</evidence>
<protein>
    <submittedName>
        <fullName evidence="2">Uncharacterized protein</fullName>
    </submittedName>
</protein>
<feature type="transmembrane region" description="Helical" evidence="1">
    <location>
        <begin position="108"/>
        <end position="128"/>
    </location>
</feature>
<feature type="transmembrane region" description="Helical" evidence="1">
    <location>
        <begin position="12"/>
        <end position="31"/>
    </location>
</feature>
<accession>A0A1E3KCT4</accession>
<dbReference type="Proteomes" id="UP000095149">
    <property type="component" value="Unassembled WGS sequence"/>
</dbReference>
<comment type="caution">
    <text evidence="2">The sequence shown here is derived from an EMBL/GenBank/DDBJ whole genome shotgun (WGS) entry which is preliminary data.</text>
</comment>
<reference evidence="2 3" key="1">
    <citation type="submission" date="2016-06" db="EMBL/GenBank/DDBJ databases">
        <title>Evolution of pathogenesis and genome organization in the Tremellales.</title>
        <authorList>
            <person name="Cuomo C."/>
            <person name="Litvintseva A."/>
            <person name="Heitman J."/>
            <person name="Chen Y."/>
            <person name="Sun S."/>
            <person name="Springer D."/>
            <person name="Dromer F."/>
            <person name="Young S."/>
            <person name="Zeng Q."/>
            <person name="Chapman S."/>
            <person name="Gujja S."/>
            <person name="Saif S."/>
            <person name="Birren B."/>
        </authorList>
    </citation>
    <scope>NUCLEOTIDE SEQUENCE [LARGE SCALE GENOMIC DNA]</scope>
    <source>
        <strain evidence="2 3">CBS 6273</strain>
    </source>
</reference>
<organism evidence="2 3">
    <name type="scientific">Cryptococcus amylolentus CBS 6273</name>
    <dbReference type="NCBI Taxonomy" id="1296118"/>
    <lineage>
        <taxon>Eukaryota</taxon>
        <taxon>Fungi</taxon>
        <taxon>Dikarya</taxon>
        <taxon>Basidiomycota</taxon>
        <taxon>Agaricomycotina</taxon>
        <taxon>Tremellomycetes</taxon>
        <taxon>Tremellales</taxon>
        <taxon>Cryptococcaceae</taxon>
        <taxon>Cryptococcus</taxon>
    </lineage>
</organism>
<gene>
    <name evidence="2" type="ORF">I350_01508</name>
</gene>
<feature type="transmembrane region" description="Helical" evidence="1">
    <location>
        <begin position="165"/>
        <end position="184"/>
    </location>
</feature>
<evidence type="ECO:0000313" key="2">
    <source>
        <dbReference type="EMBL" id="ODO10909.1"/>
    </source>
</evidence>
<keyword evidence="1" id="KW-0472">Membrane</keyword>
<keyword evidence="1" id="KW-1133">Transmembrane helix</keyword>
<evidence type="ECO:0000256" key="1">
    <source>
        <dbReference type="SAM" id="Phobius"/>
    </source>
</evidence>
<name>A0A1E3KCT4_9TREE</name>